<gene>
    <name evidence="2" type="ORF">K432DRAFT_386773</name>
</gene>
<dbReference type="AlphaFoldDB" id="A0A8E2DZL5"/>
<sequence length="85" mass="9394">MMQNISILSTTRKSQTVGLPILPPPPSPPPPFRHPSMQMHHQPQCTPRFPTAKKHHDSTRETGRSFKNTSLNLTTAAATLQGVDL</sequence>
<accession>A0A8E2DZL5</accession>
<evidence type="ECO:0000313" key="2">
    <source>
        <dbReference type="EMBL" id="OCK74505.1"/>
    </source>
</evidence>
<feature type="compositionally biased region" description="Polar residues" evidence="1">
    <location>
        <begin position="1"/>
        <end position="17"/>
    </location>
</feature>
<dbReference type="Proteomes" id="UP000250266">
    <property type="component" value="Unassembled WGS sequence"/>
</dbReference>
<feature type="compositionally biased region" description="Pro residues" evidence="1">
    <location>
        <begin position="21"/>
        <end position="33"/>
    </location>
</feature>
<evidence type="ECO:0000256" key="1">
    <source>
        <dbReference type="SAM" id="MobiDB-lite"/>
    </source>
</evidence>
<dbReference type="EMBL" id="KV745465">
    <property type="protein sequence ID" value="OCK74505.1"/>
    <property type="molecule type" value="Genomic_DNA"/>
</dbReference>
<feature type="region of interest" description="Disordered" evidence="1">
    <location>
        <begin position="1"/>
        <end position="70"/>
    </location>
</feature>
<protein>
    <submittedName>
        <fullName evidence="2">Uncharacterized protein</fullName>
    </submittedName>
</protein>
<organism evidence="2 3">
    <name type="scientific">Lepidopterella palustris CBS 459.81</name>
    <dbReference type="NCBI Taxonomy" id="1314670"/>
    <lineage>
        <taxon>Eukaryota</taxon>
        <taxon>Fungi</taxon>
        <taxon>Dikarya</taxon>
        <taxon>Ascomycota</taxon>
        <taxon>Pezizomycotina</taxon>
        <taxon>Dothideomycetes</taxon>
        <taxon>Pleosporomycetidae</taxon>
        <taxon>Mytilinidiales</taxon>
        <taxon>Argynnaceae</taxon>
        <taxon>Lepidopterella</taxon>
    </lineage>
</organism>
<proteinExistence type="predicted"/>
<evidence type="ECO:0000313" key="3">
    <source>
        <dbReference type="Proteomes" id="UP000250266"/>
    </source>
</evidence>
<reference evidence="2 3" key="1">
    <citation type="journal article" date="2016" name="Nat. Commun.">
        <title>Ectomycorrhizal ecology is imprinted in the genome of the dominant symbiotic fungus Cenococcum geophilum.</title>
        <authorList>
            <consortium name="DOE Joint Genome Institute"/>
            <person name="Peter M."/>
            <person name="Kohler A."/>
            <person name="Ohm R.A."/>
            <person name="Kuo A."/>
            <person name="Krutzmann J."/>
            <person name="Morin E."/>
            <person name="Arend M."/>
            <person name="Barry K.W."/>
            <person name="Binder M."/>
            <person name="Choi C."/>
            <person name="Clum A."/>
            <person name="Copeland A."/>
            <person name="Grisel N."/>
            <person name="Haridas S."/>
            <person name="Kipfer T."/>
            <person name="LaButti K."/>
            <person name="Lindquist E."/>
            <person name="Lipzen A."/>
            <person name="Maire R."/>
            <person name="Meier B."/>
            <person name="Mihaltcheva S."/>
            <person name="Molinier V."/>
            <person name="Murat C."/>
            <person name="Poggeler S."/>
            <person name="Quandt C.A."/>
            <person name="Sperisen C."/>
            <person name="Tritt A."/>
            <person name="Tisserant E."/>
            <person name="Crous P.W."/>
            <person name="Henrissat B."/>
            <person name="Nehls U."/>
            <person name="Egli S."/>
            <person name="Spatafora J.W."/>
            <person name="Grigoriev I.V."/>
            <person name="Martin F.M."/>
        </authorList>
    </citation>
    <scope>NUCLEOTIDE SEQUENCE [LARGE SCALE GENOMIC DNA]</scope>
    <source>
        <strain evidence="2 3">CBS 459.81</strain>
    </source>
</reference>
<feature type="non-terminal residue" evidence="2">
    <location>
        <position position="85"/>
    </location>
</feature>
<keyword evidence="3" id="KW-1185">Reference proteome</keyword>
<name>A0A8E2DZL5_9PEZI</name>